<accession>A0A1I4QM83</accession>
<keyword evidence="2" id="KW-1185">Reference proteome</keyword>
<dbReference type="AlphaFoldDB" id="A0A1I4QM83"/>
<dbReference type="OrthoDB" id="9901998at2"/>
<organism evidence="1 2">
    <name type="scientific">Methylobacterium pseudosasicola</name>
    <dbReference type="NCBI Taxonomy" id="582667"/>
    <lineage>
        <taxon>Bacteria</taxon>
        <taxon>Pseudomonadati</taxon>
        <taxon>Pseudomonadota</taxon>
        <taxon>Alphaproteobacteria</taxon>
        <taxon>Hyphomicrobiales</taxon>
        <taxon>Methylobacteriaceae</taxon>
        <taxon>Methylobacterium</taxon>
    </lineage>
</organism>
<proteinExistence type="predicted"/>
<dbReference type="RefSeq" id="WP_092044518.1">
    <property type="nucleotide sequence ID" value="NZ_FOTK01000030.1"/>
</dbReference>
<reference evidence="2" key="1">
    <citation type="submission" date="2016-10" db="EMBL/GenBank/DDBJ databases">
        <authorList>
            <person name="Varghese N."/>
            <person name="Submissions S."/>
        </authorList>
    </citation>
    <scope>NUCLEOTIDE SEQUENCE [LARGE SCALE GENOMIC DNA]</scope>
    <source>
        <strain evidence="2">BL36</strain>
    </source>
</reference>
<dbReference type="STRING" id="582667.SAMN05192568_103061"/>
<dbReference type="Proteomes" id="UP000199048">
    <property type="component" value="Unassembled WGS sequence"/>
</dbReference>
<evidence type="ECO:0000313" key="1">
    <source>
        <dbReference type="EMBL" id="SFM41124.1"/>
    </source>
</evidence>
<gene>
    <name evidence="1" type="ORF">SAMN05192568_103061</name>
</gene>
<sequence>MTQAFYAMLLARRVAFRNAVGAVRHGRSPTQEFAFNLLDVDRETIERTHTLQLHALVADRLALTPEPGRAPIERVLFGGSAS</sequence>
<protein>
    <submittedName>
        <fullName evidence="1">Uncharacterized protein</fullName>
    </submittedName>
</protein>
<evidence type="ECO:0000313" key="2">
    <source>
        <dbReference type="Proteomes" id="UP000199048"/>
    </source>
</evidence>
<dbReference type="EMBL" id="FOTK01000030">
    <property type="protein sequence ID" value="SFM41124.1"/>
    <property type="molecule type" value="Genomic_DNA"/>
</dbReference>
<name>A0A1I4QM83_9HYPH</name>